<name>G8R6Q3_OWEHD</name>
<dbReference type="eggNOG" id="ENOG502ZBV9">
    <property type="taxonomic scope" value="Bacteria"/>
</dbReference>
<dbReference type="AlphaFoldDB" id="G8R6Q3"/>
<evidence type="ECO:0000259" key="2">
    <source>
        <dbReference type="Pfam" id="PF12729"/>
    </source>
</evidence>
<dbReference type="HOGENOM" id="CLU_100594_0_0_10"/>
<evidence type="ECO:0000313" key="4">
    <source>
        <dbReference type="Proteomes" id="UP000005631"/>
    </source>
</evidence>
<dbReference type="EMBL" id="CP003156">
    <property type="protein sequence ID" value="AEV31196.1"/>
    <property type="molecule type" value="Genomic_DNA"/>
</dbReference>
<protein>
    <recommendedName>
        <fullName evidence="2">Chemotaxis methyl-accepting receptor HlyB-like 4HB MCP domain-containing protein</fullName>
    </recommendedName>
</protein>
<keyword evidence="4" id="KW-1185">Reference proteome</keyword>
<dbReference type="KEGG" id="oho:Oweho_0174"/>
<accession>G8R6Q3</accession>
<sequence>MKSFFAVQSKFKIAFVLLVMVTIILGAALLERKFFTDVHISSASIYNDRLIPATALFHIGDNCYQKKLIIEDLFDTSSSLSDDSKKEIQHYSDANDSIILAFENTYLTEKEDKTLKRLKANIIEYNSLEQSILSSWPIHQSQNLYKLENSFEKIRAELRNLSIIQTQVGSNLLKESKNKVNRAHLITNFQIGAALFICIICQILILTSKSIQSPIKQRHNLN</sequence>
<keyword evidence="1" id="KW-1133">Transmembrane helix</keyword>
<organism evidence="3 4">
    <name type="scientific">Owenweeksia hongkongensis (strain DSM 17368 / CIP 108786 / JCM 12287 / NRRL B-23963 / UST20020801)</name>
    <dbReference type="NCBI Taxonomy" id="926562"/>
    <lineage>
        <taxon>Bacteria</taxon>
        <taxon>Pseudomonadati</taxon>
        <taxon>Bacteroidota</taxon>
        <taxon>Flavobacteriia</taxon>
        <taxon>Flavobacteriales</taxon>
        <taxon>Owenweeksiaceae</taxon>
        <taxon>Owenweeksia</taxon>
    </lineage>
</organism>
<evidence type="ECO:0000313" key="3">
    <source>
        <dbReference type="EMBL" id="AEV31196.1"/>
    </source>
</evidence>
<feature type="domain" description="Chemotaxis methyl-accepting receptor HlyB-like 4HB MCP" evidence="2">
    <location>
        <begin position="7"/>
        <end position="178"/>
    </location>
</feature>
<gene>
    <name evidence="3" type="ordered locus">Oweho_0174</name>
</gene>
<dbReference type="OrthoDB" id="1438991at2"/>
<keyword evidence="1" id="KW-0812">Transmembrane</keyword>
<dbReference type="Pfam" id="PF12729">
    <property type="entry name" value="4HB_MCP_1"/>
    <property type="match status" value="1"/>
</dbReference>
<feature type="transmembrane region" description="Helical" evidence="1">
    <location>
        <begin position="189"/>
        <end position="208"/>
    </location>
</feature>
<dbReference type="STRING" id="926562.Oweho_0174"/>
<keyword evidence="1" id="KW-0472">Membrane</keyword>
<proteinExistence type="predicted"/>
<dbReference type="Proteomes" id="UP000005631">
    <property type="component" value="Chromosome"/>
</dbReference>
<dbReference type="InterPro" id="IPR024478">
    <property type="entry name" value="HlyB_4HB_MCP"/>
</dbReference>
<evidence type="ECO:0000256" key="1">
    <source>
        <dbReference type="SAM" id="Phobius"/>
    </source>
</evidence>
<dbReference type="RefSeq" id="WP_014200557.1">
    <property type="nucleotide sequence ID" value="NC_016599.1"/>
</dbReference>
<reference evidence="3 4" key="1">
    <citation type="journal article" date="2012" name="Stand. Genomic Sci.">
        <title>Genome sequence of the orange-pigmented seawater bacterium Owenweeksia hongkongensis type strain (UST20020801(T)).</title>
        <authorList>
            <person name="Riedel T."/>
            <person name="Held B."/>
            <person name="Nolan M."/>
            <person name="Lucas S."/>
            <person name="Lapidus A."/>
            <person name="Tice H."/>
            <person name="Del Rio T.G."/>
            <person name="Cheng J.F."/>
            <person name="Han C."/>
            <person name="Tapia R."/>
            <person name="Goodwin L.A."/>
            <person name="Pitluck S."/>
            <person name="Liolios K."/>
            <person name="Mavromatis K."/>
            <person name="Pagani I."/>
            <person name="Ivanova N."/>
            <person name="Mikhailova N."/>
            <person name="Pati A."/>
            <person name="Chen A."/>
            <person name="Palaniappan K."/>
            <person name="Rohde M."/>
            <person name="Tindall B.J."/>
            <person name="Detter J.C."/>
            <person name="Goker M."/>
            <person name="Woyke T."/>
            <person name="Bristow J."/>
            <person name="Eisen J.A."/>
            <person name="Markowitz V."/>
            <person name="Hugenholtz P."/>
            <person name="Klenk H.P."/>
            <person name="Kyrpides N.C."/>
        </authorList>
    </citation>
    <scope>NUCLEOTIDE SEQUENCE</scope>
    <source>
        <strain evidence="4">DSM 17368 / JCM 12287 / NRRL B-23963</strain>
    </source>
</reference>